<evidence type="ECO:0000256" key="4">
    <source>
        <dbReference type="ARBA" id="ARBA00022729"/>
    </source>
</evidence>
<dbReference type="InterPro" id="IPR036909">
    <property type="entry name" value="Cyt_c-like_dom_sf"/>
</dbReference>
<evidence type="ECO:0000256" key="2">
    <source>
        <dbReference type="ARBA" id="ARBA00022617"/>
    </source>
</evidence>
<feature type="domain" description="Cytochrome c" evidence="10">
    <location>
        <begin position="244"/>
        <end position="382"/>
    </location>
</feature>
<dbReference type="EMBL" id="BAABDU010000004">
    <property type="protein sequence ID" value="GAA3768224.1"/>
    <property type="molecule type" value="Genomic_DNA"/>
</dbReference>
<keyword evidence="7 8" id="KW-0408">Iron</keyword>
<protein>
    <submittedName>
        <fullName evidence="11">Cytochrome c peroxidase</fullName>
    </submittedName>
</protein>
<dbReference type="InterPro" id="IPR009056">
    <property type="entry name" value="Cyt_c-like_dom"/>
</dbReference>
<dbReference type="InterPro" id="IPR051395">
    <property type="entry name" value="Cytochrome_c_Peroxidase/MauG"/>
</dbReference>
<evidence type="ECO:0000256" key="7">
    <source>
        <dbReference type="ARBA" id="ARBA00023004"/>
    </source>
</evidence>
<dbReference type="PROSITE" id="PS51007">
    <property type="entry name" value="CYTC"/>
    <property type="match status" value="1"/>
</dbReference>
<dbReference type="InterPro" id="IPR004852">
    <property type="entry name" value="Di-haem_cyt_c_peroxidsae"/>
</dbReference>
<keyword evidence="5" id="KW-0574">Periplasm</keyword>
<comment type="caution">
    <text evidence="11">The sequence shown here is derived from an EMBL/GenBank/DDBJ whole genome shotgun (WGS) entry which is preliminary data.</text>
</comment>
<feature type="signal peptide" evidence="9">
    <location>
        <begin position="1"/>
        <end position="33"/>
    </location>
</feature>
<evidence type="ECO:0000256" key="6">
    <source>
        <dbReference type="ARBA" id="ARBA00023002"/>
    </source>
</evidence>
<gene>
    <name evidence="11" type="ORF">GCM10022423_21640</name>
</gene>
<reference evidence="12" key="1">
    <citation type="journal article" date="2019" name="Int. J. Syst. Evol. Microbiol.">
        <title>The Global Catalogue of Microorganisms (GCM) 10K type strain sequencing project: providing services to taxonomists for standard genome sequencing and annotation.</title>
        <authorList>
            <consortium name="The Broad Institute Genomics Platform"/>
            <consortium name="The Broad Institute Genome Sequencing Center for Infectious Disease"/>
            <person name="Wu L."/>
            <person name="Ma J."/>
        </authorList>
    </citation>
    <scope>NUCLEOTIDE SEQUENCE [LARGE SCALE GENOMIC DNA]</scope>
    <source>
        <strain evidence="12">JCM 17337</strain>
    </source>
</reference>
<dbReference type="PANTHER" id="PTHR30600:SF10">
    <property type="entry name" value="BLL6722 PROTEIN"/>
    <property type="match status" value="1"/>
</dbReference>
<evidence type="ECO:0000256" key="9">
    <source>
        <dbReference type="SAM" id="SignalP"/>
    </source>
</evidence>
<keyword evidence="4 9" id="KW-0732">Signal</keyword>
<evidence type="ECO:0000313" key="12">
    <source>
        <dbReference type="Proteomes" id="UP001500748"/>
    </source>
</evidence>
<keyword evidence="6" id="KW-0560">Oxidoreductase</keyword>
<dbReference type="Proteomes" id="UP001500748">
    <property type="component" value="Unassembled WGS sequence"/>
</dbReference>
<dbReference type="PANTHER" id="PTHR30600">
    <property type="entry name" value="CYTOCHROME C PEROXIDASE-RELATED"/>
    <property type="match status" value="1"/>
</dbReference>
<feature type="chain" id="PRO_5046414690" evidence="9">
    <location>
        <begin position="34"/>
        <end position="395"/>
    </location>
</feature>
<keyword evidence="11" id="KW-0575">Peroxidase</keyword>
<organism evidence="11 12">
    <name type="scientific">Flavobacterium ginsengiterrae</name>
    <dbReference type="NCBI Taxonomy" id="871695"/>
    <lineage>
        <taxon>Bacteria</taxon>
        <taxon>Pseudomonadati</taxon>
        <taxon>Bacteroidota</taxon>
        <taxon>Flavobacteriia</taxon>
        <taxon>Flavobacteriales</taxon>
        <taxon>Flavobacteriaceae</taxon>
        <taxon>Flavobacterium</taxon>
    </lineage>
</organism>
<dbReference type="Pfam" id="PF03150">
    <property type="entry name" value="CCP_MauG"/>
    <property type="match status" value="1"/>
</dbReference>
<comment type="subcellular location">
    <subcellularLocation>
        <location evidence="1">Periplasm</location>
    </subcellularLocation>
</comment>
<accession>A0ABP7GLX1</accession>
<dbReference type="InterPro" id="IPR026259">
    <property type="entry name" value="MauG/Cytc_peroxidase"/>
</dbReference>
<evidence type="ECO:0000313" key="11">
    <source>
        <dbReference type="EMBL" id="GAA3768224.1"/>
    </source>
</evidence>
<dbReference type="GO" id="GO:0004601">
    <property type="term" value="F:peroxidase activity"/>
    <property type="evidence" value="ECO:0007669"/>
    <property type="project" value="UniProtKB-KW"/>
</dbReference>
<dbReference type="Gene3D" id="1.10.760.10">
    <property type="entry name" value="Cytochrome c-like domain"/>
    <property type="match status" value="2"/>
</dbReference>
<keyword evidence="3 8" id="KW-0479">Metal-binding</keyword>
<evidence type="ECO:0000256" key="3">
    <source>
        <dbReference type="ARBA" id="ARBA00022723"/>
    </source>
</evidence>
<dbReference type="PIRSF" id="PIRSF000294">
    <property type="entry name" value="Cytochrome-c_peroxidase"/>
    <property type="match status" value="1"/>
</dbReference>
<evidence type="ECO:0000256" key="1">
    <source>
        <dbReference type="ARBA" id="ARBA00004418"/>
    </source>
</evidence>
<evidence type="ECO:0000256" key="8">
    <source>
        <dbReference type="PROSITE-ProRule" id="PRU00433"/>
    </source>
</evidence>
<evidence type="ECO:0000259" key="10">
    <source>
        <dbReference type="PROSITE" id="PS51007"/>
    </source>
</evidence>
<keyword evidence="2 8" id="KW-0349">Heme</keyword>
<evidence type="ECO:0000256" key="5">
    <source>
        <dbReference type="ARBA" id="ARBA00022764"/>
    </source>
</evidence>
<proteinExistence type="predicted"/>
<sequence>MKQIKKKQNQKKTKKLKKLIFPILFLLSLSAYKSVENPDYIDIQELRKIYSSGDVSKWPAAELHENVDKSKFQDIGVLPAVPYPAYNLYSKEKESLGKILFFDPRLSKSGQIACASCHNPELGWTDNLTRSFGHDRQTGKRNSMTILNSAYATSLFWDGRASSLEDQAQFPVSDPLEMNEKLTIAVDKIAKIKGYNSLFTAAFGDKKVTLERIQYAIATFERSINSPKSKFDQFVSGKSDIYTDQQVKGMHLFRTKAQCINCHNTPYFSDNQFHNDGQTLFGTKNEDFGRYNVTKDVKDIGKFRTPTLREVVNTKPWMHHGHFPTLLDVVELYNLGNPSPVQKKYLGTARDSLIPKSDPMLRKLDLSKEEIGDLLAFIETLSTPTRRIMTPEMPK</sequence>
<dbReference type="SUPFAM" id="SSF46626">
    <property type="entry name" value="Cytochrome c"/>
    <property type="match status" value="2"/>
</dbReference>
<keyword evidence="12" id="KW-1185">Reference proteome</keyword>
<name>A0ABP7GLX1_9FLAO</name>